<dbReference type="InterPro" id="IPR001761">
    <property type="entry name" value="Peripla_BP/Lac1_sug-bd_dom"/>
</dbReference>
<protein>
    <recommendedName>
        <fullName evidence="4">HTH lacI-type domain-containing protein</fullName>
    </recommendedName>
</protein>
<proteinExistence type="predicted"/>
<dbReference type="Gene3D" id="3.40.50.2300">
    <property type="match status" value="2"/>
</dbReference>
<dbReference type="InterPro" id="IPR028082">
    <property type="entry name" value="Peripla_BP_I"/>
</dbReference>
<dbReference type="Pfam" id="PF00356">
    <property type="entry name" value="LacI"/>
    <property type="match status" value="1"/>
</dbReference>
<dbReference type="Gene3D" id="1.10.260.40">
    <property type="entry name" value="lambda repressor-like DNA-binding domains"/>
    <property type="match status" value="1"/>
</dbReference>
<evidence type="ECO:0000313" key="6">
    <source>
        <dbReference type="Proteomes" id="UP000033035"/>
    </source>
</evidence>
<dbReference type="PROSITE" id="PS00356">
    <property type="entry name" value="HTH_LACI_1"/>
    <property type="match status" value="1"/>
</dbReference>
<feature type="domain" description="HTH lacI-type" evidence="4">
    <location>
        <begin position="15"/>
        <end position="72"/>
    </location>
</feature>
<keyword evidence="2" id="KW-0238">DNA-binding</keyword>
<dbReference type="InterPro" id="IPR000843">
    <property type="entry name" value="HTH_LacI"/>
</dbReference>
<keyword evidence="3" id="KW-0804">Transcription</keyword>
<dbReference type="PROSITE" id="PS50932">
    <property type="entry name" value="HTH_LACI_2"/>
    <property type="match status" value="1"/>
</dbReference>
<dbReference type="PANTHER" id="PTHR30146:SF109">
    <property type="entry name" value="HTH-TYPE TRANSCRIPTIONAL REGULATOR GALS"/>
    <property type="match status" value="1"/>
</dbReference>
<dbReference type="EMBL" id="AQHW01000002">
    <property type="protein sequence ID" value="KKB60499.1"/>
    <property type="molecule type" value="Genomic_DNA"/>
</dbReference>
<keyword evidence="6" id="KW-1185">Reference proteome</keyword>
<dbReference type="HOGENOM" id="CLU_037628_6_1_10"/>
<evidence type="ECO:0000259" key="4">
    <source>
        <dbReference type="PROSITE" id="PS50932"/>
    </source>
</evidence>
<evidence type="ECO:0000256" key="3">
    <source>
        <dbReference type="ARBA" id="ARBA00023163"/>
    </source>
</evidence>
<accession>A0A0F5JS11</accession>
<comment type="caution">
    <text evidence="5">The sequence shown here is derived from an EMBL/GenBank/DDBJ whole genome shotgun (WGS) entry which is preliminary data.</text>
</comment>
<evidence type="ECO:0000256" key="1">
    <source>
        <dbReference type="ARBA" id="ARBA00023015"/>
    </source>
</evidence>
<dbReference type="PATRIC" id="fig|1203610.3.peg.399"/>
<dbReference type="STRING" id="1203610.HMPREF1536_00380"/>
<sequence length="344" mass="39074">MLLCGGFMMERMKRVSIKDIALAVGVSTATVSLVLTGKNKNGRVSKEMSEKIKKVAHEMNYQPNRLAMSLQSGRSQTIGLLVADISNPFFGTLAFYVQEEMEKAGYAVIIMNTDESDVQMERMISLLRSRQVDGFIIVPTEFGEKSIAQLVDNRIPLVLIDRYYPSLQVNGVLIDNYQAAYEATRYLIDTHCERVALLIYENSQPHMIERERGYTNALKDAGLYDEELIKRVRYKYMDEDIIGAITWLAQKRKDMDGILFATNTIAMTGIKQLLNLGFRIGEDVHVVCFDKSDAFDFMPVFIPYIHQPIANMGRLASQLLIKQIEDVELGEELIHKLTARLVKK</sequence>
<dbReference type="SUPFAM" id="SSF53822">
    <property type="entry name" value="Periplasmic binding protein-like I"/>
    <property type="match status" value="1"/>
</dbReference>
<dbReference type="InterPro" id="IPR010982">
    <property type="entry name" value="Lambda_DNA-bd_dom_sf"/>
</dbReference>
<name>A0A0F5JS11_9BACT</name>
<organism evidence="5 6">
    <name type="scientific">Parabacteroides gordonii MS-1 = DSM 23371</name>
    <dbReference type="NCBI Taxonomy" id="1203610"/>
    <lineage>
        <taxon>Bacteria</taxon>
        <taxon>Pseudomonadati</taxon>
        <taxon>Bacteroidota</taxon>
        <taxon>Bacteroidia</taxon>
        <taxon>Bacteroidales</taxon>
        <taxon>Tannerellaceae</taxon>
        <taxon>Parabacteroides</taxon>
    </lineage>
</organism>
<dbReference type="CDD" id="cd01392">
    <property type="entry name" value="HTH_LacI"/>
    <property type="match status" value="1"/>
</dbReference>
<dbReference type="AlphaFoldDB" id="A0A0F5JS11"/>
<gene>
    <name evidence="5" type="ORF">HMPREF1536_00380</name>
</gene>
<evidence type="ECO:0000313" key="5">
    <source>
        <dbReference type="EMBL" id="KKB60499.1"/>
    </source>
</evidence>
<dbReference type="SUPFAM" id="SSF47413">
    <property type="entry name" value="lambda repressor-like DNA-binding domains"/>
    <property type="match status" value="1"/>
</dbReference>
<keyword evidence="1" id="KW-0805">Transcription regulation</keyword>
<dbReference type="Proteomes" id="UP000033035">
    <property type="component" value="Unassembled WGS sequence"/>
</dbReference>
<dbReference type="PANTHER" id="PTHR30146">
    <property type="entry name" value="LACI-RELATED TRANSCRIPTIONAL REPRESSOR"/>
    <property type="match status" value="1"/>
</dbReference>
<dbReference type="GO" id="GO:0003700">
    <property type="term" value="F:DNA-binding transcription factor activity"/>
    <property type="evidence" value="ECO:0007669"/>
    <property type="project" value="TreeGrafter"/>
</dbReference>
<dbReference type="Pfam" id="PF00532">
    <property type="entry name" value="Peripla_BP_1"/>
    <property type="match status" value="1"/>
</dbReference>
<dbReference type="GO" id="GO:0000976">
    <property type="term" value="F:transcription cis-regulatory region binding"/>
    <property type="evidence" value="ECO:0007669"/>
    <property type="project" value="TreeGrafter"/>
</dbReference>
<dbReference type="SMART" id="SM00354">
    <property type="entry name" value="HTH_LACI"/>
    <property type="match status" value="1"/>
</dbReference>
<reference evidence="5 6" key="1">
    <citation type="submission" date="2013-04" db="EMBL/GenBank/DDBJ databases">
        <title>The Genome Sequence of Parabacteroides gordonii DSM 23371.</title>
        <authorList>
            <consortium name="The Broad Institute Genomics Platform"/>
            <person name="Earl A."/>
            <person name="Ward D."/>
            <person name="Feldgarden M."/>
            <person name="Gevers D."/>
            <person name="Martens E."/>
            <person name="Sakamoto M."/>
            <person name="Benno Y."/>
            <person name="Suzuki N."/>
            <person name="Matsunaga N."/>
            <person name="Koshihara K."/>
            <person name="Seki M."/>
            <person name="Komiya H."/>
            <person name="Walker B."/>
            <person name="Young S."/>
            <person name="Zeng Q."/>
            <person name="Gargeya S."/>
            <person name="Fitzgerald M."/>
            <person name="Haas B."/>
            <person name="Abouelleil A."/>
            <person name="Allen A.W."/>
            <person name="Alvarado L."/>
            <person name="Arachchi H.M."/>
            <person name="Berlin A.M."/>
            <person name="Chapman S.B."/>
            <person name="Gainer-Dewar J."/>
            <person name="Goldberg J."/>
            <person name="Griggs A."/>
            <person name="Gujja S."/>
            <person name="Hansen M."/>
            <person name="Howarth C."/>
            <person name="Imamovic A."/>
            <person name="Ireland A."/>
            <person name="Larimer J."/>
            <person name="McCowan C."/>
            <person name="Murphy C."/>
            <person name="Pearson M."/>
            <person name="Poon T.W."/>
            <person name="Priest M."/>
            <person name="Roberts A."/>
            <person name="Saif S."/>
            <person name="Shea T."/>
            <person name="Sisk P."/>
            <person name="Sykes S."/>
            <person name="Wortman J."/>
            <person name="Nusbaum C."/>
            <person name="Birren B."/>
        </authorList>
    </citation>
    <scope>NUCLEOTIDE SEQUENCE [LARGE SCALE GENOMIC DNA]</scope>
    <source>
        <strain evidence="5 6">MS-1</strain>
    </source>
</reference>
<evidence type="ECO:0000256" key="2">
    <source>
        <dbReference type="ARBA" id="ARBA00023125"/>
    </source>
</evidence>